<evidence type="ECO:0000256" key="7">
    <source>
        <dbReference type="SAM" id="Coils"/>
    </source>
</evidence>
<keyword evidence="1 6" id="KW-0645">Protease</keyword>
<dbReference type="AlphaFoldDB" id="A0AAF0CQK4"/>
<name>A0AAF0CQK4_9BACT</name>
<dbReference type="SUPFAM" id="SSF55486">
    <property type="entry name" value="Metalloproteases ('zincins'), catalytic domain"/>
    <property type="match status" value="1"/>
</dbReference>
<dbReference type="RefSeq" id="WP_330928509.1">
    <property type="nucleotide sequence ID" value="NZ_CP119075.1"/>
</dbReference>
<organism evidence="10 11">
    <name type="scientific">Synoicihabitans lomoniglobus</name>
    <dbReference type="NCBI Taxonomy" id="2909285"/>
    <lineage>
        <taxon>Bacteria</taxon>
        <taxon>Pseudomonadati</taxon>
        <taxon>Verrucomicrobiota</taxon>
        <taxon>Opitutia</taxon>
        <taxon>Opitutales</taxon>
        <taxon>Opitutaceae</taxon>
        <taxon>Synoicihabitans</taxon>
    </lineage>
</organism>
<accession>A0AAF0CQK4</accession>
<evidence type="ECO:0000256" key="5">
    <source>
        <dbReference type="ARBA" id="ARBA00023049"/>
    </source>
</evidence>
<feature type="coiled-coil region" evidence="7">
    <location>
        <begin position="80"/>
        <end position="107"/>
    </location>
</feature>
<keyword evidence="4 6" id="KW-0862">Zinc</keyword>
<dbReference type="InterPro" id="IPR001567">
    <property type="entry name" value="Pept_M3A_M3B_dom"/>
</dbReference>
<dbReference type="PANTHER" id="PTHR34217:SF1">
    <property type="entry name" value="CARBOXYPEPTIDASE 1"/>
    <property type="match status" value="1"/>
</dbReference>
<keyword evidence="2 6" id="KW-0479">Metal-binding</keyword>
<evidence type="ECO:0000256" key="6">
    <source>
        <dbReference type="RuleBase" id="RU003435"/>
    </source>
</evidence>
<feature type="domain" description="Peptidase M3A/M3B catalytic" evidence="8">
    <location>
        <begin position="199"/>
        <end position="576"/>
    </location>
</feature>
<keyword evidence="5 6" id="KW-0482">Metalloprotease</keyword>
<dbReference type="InterPro" id="IPR001333">
    <property type="entry name" value="Peptidase_M32_Taq"/>
</dbReference>
<dbReference type="EMBL" id="CP119075">
    <property type="protein sequence ID" value="WED66250.1"/>
    <property type="molecule type" value="Genomic_DNA"/>
</dbReference>
<comment type="similarity">
    <text evidence="6">Belongs to the peptidase M3 family.</text>
</comment>
<dbReference type="Pfam" id="PF08439">
    <property type="entry name" value="Peptidase_M3_N"/>
    <property type="match status" value="1"/>
</dbReference>
<sequence length="605" mass="68064">MTIPTTWTLESYFPEFDGPEHRAFLVALKQDLAAELATTTELAPLDADNASAWVERFLVWEDLGARLEHLTSYLECLGSADTASEAYQSAEAALDAQSAEFDKLETQLLRGFRDASDATWSAFLADDRMVDATHTATRLRETAQFQMDATAEALASDLGVDGISAWGRLYDTVTGKMSFTMTWPDGRADEVPMSQRRSLLTDADRRVRAAAFHEGNKVWAATEDTMAATLNALAGTRHTLYARRGQDHFLNAPLHDSAVSRETLDAMFNAIAANYETPRRILRLNAQLQGTSALAWYDQDAPQLRNTLPALDWPRAVELVRSSFGSAYPKLHDYFNTMIERRWIESEKRPHKRAGAFATGSPLTCEERIYMTFGNTMSDVTTLAHEAGHTWHSHLLTNQRPCARDYPMTLAETASTFAENILSGGLLAQPDLAPDQRAYLIEQSVSHTPSYLLNIPVRFLFESRFYEERRSGTVPVSRIKQLMVEAQREVFGDTLAEGEEDPWFWASKLHFFISDLSFYNFPYTFGFLLSQALYQEFQREGAAFLPRYETFLGLTGRATCEEVVQQSLGRDLRDPAFWAEAIRGLEPKIADYAAIVAEHTNRKST</sequence>
<keyword evidence="11" id="KW-1185">Reference proteome</keyword>
<evidence type="ECO:0000256" key="1">
    <source>
        <dbReference type="ARBA" id="ARBA00022670"/>
    </source>
</evidence>
<dbReference type="Proteomes" id="UP001218638">
    <property type="component" value="Chromosome"/>
</dbReference>
<comment type="cofactor">
    <cofactor evidence="6">
        <name>Zn(2+)</name>
        <dbReference type="ChEBI" id="CHEBI:29105"/>
    </cofactor>
    <text evidence="6">Binds 1 zinc ion.</text>
</comment>
<dbReference type="InterPro" id="IPR013647">
    <property type="entry name" value="OligopepF_N_dom"/>
</dbReference>
<dbReference type="InterPro" id="IPR034006">
    <property type="entry name" value="M3B_PepF_2"/>
</dbReference>
<evidence type="ECO:0000256" key="2">
    <source>
        <dbReference type="ARBA" id="ARBA00022723"/>
    </source>
</evidence>
<dbReference type="CDD" id="cd09607">
    <property type="entry name" value="M3B_PepF"/>
    <property type="match status" value="1"/>
</dbReference>
<evidence type="ECO:0000256" key="4">
    <source>
        <dbReference type="ARBA" id="ARBA00022833"/>
    </source>
</evidence>
<dbReference type="GO" id="GO:0006508">
    <property type="term" value="P:proteolysis"/>
    <property type="evidence" value="ECO:0007669"/>
    <property type="project" value="UniProtKB-KW"/>
</dbReference>
<dbReference type="PANTHER" id="PTHR34217">
    <property type="entry name" value="METAL-DEPENDENT CARBOXYPEPTIDASE"/>
    <property type="match status" value="1"/>
</dbReference>
<evidence type="ECO:0000256" key="3">
    <source>
        <dbReference type="ARBA" id="ARBA00022801"/>
    </source>
</evidence>
<reference evidence="10" key="1">
    <citation type="submission" date="2023-03" db="EMBL/GenBank/DDBJ databases">
        <title>Lomoglobus Profundus gen. nov., sp. nov., a novel member of the phylum Verrucomicrobia, isolated from deep-marine sediment of South China Sea.</title>
        <authorList>
            <person name="Ahmad T."/>
            <person name="Ishaq S.E."/>
            <person name="Wang F."/>
        </authorList>
    </citation>
    <scope>NUCLEOTIDE SEQUENCE</scope>
    <source>
        <strain evidence="10">LMO-M01</strain>
    </source>
</reference>
<feature type="domain" description="Oligopeptidase F N-terminal" evidence="9">
    <location>
        <begin position="116"/>
        <end position="179"/>
    </location>
</feature>
<evidence type="ECO:0000313" key="11">
    <source>
        <dbReference type="Proteomes" id="UP001218638"/>
    </source>
</evidence>
<dbReference type="KEGG" id="slom:PXH66_05240"/>
<dbReference type="GO" id="GO:0046872">
    <property type="term" value="F:metal ion binding"/>
    <property type="evidence" value="ECO:0007669"/>
    <property type="project" value="UniProtKB-UniRule"/>
</dbReference>
<dbReference type="Gene3D" id="1.10.1370.30">
    <property type="match status" value="1"/>
</dbReference>
<keyword evidence="7" id="KW-0175">Coiled coil</keyword>
<dbReference type="Pfam" id="PF01432">
    <property type="entry name" value="Peptidase_M3"/>
    <property type="match status" value="1"/>
</dbReference>
<protein>
    <submittedName>
        <fullName evidence="10">M3 family oligoendopeptidase</fullName>
    </submittedName>
</protein>
<dbReference type="GO" id="GO:0004222">
    <property type="term" value="F:metalloendopeptidase activity"/>
    <property type="evidence" value="ECO:0007669"/>
    <property type="project" value="InterPro"/>
</dbReference>
<dbReference type="GO" id="GO:0004181">
    <property type="term" value="F:metallocarboxypeptidase activity"/>
    <property type="evidence" value="ECO:0007669"/>
    <property type="project" value="InterPro"/>
</dbReference>
<proteinExistence type="inferred from homology"/>
<keyword evidence="3 6" id="KW-0378">Hydrolase</keyword>
<evidence type="ECO:0000313" key="10">
    <source>
        <dbReference type="EMBL" id="WED66250.1"/>
    </source>
</evidence>
<gene>
    <name evidence="10" type="ORF">PXH66_05240</name>
</gene>
<evidence type="ECO:0000259" key="8">
    <source>
        <dbReference type="Pfam" id="PF01432"/>
    </source>
</evidence>
<evidence type="ECO:0000259" key="9">
    <source>
        <dbReference type="Pfam" id="PF08439"/>
    </source>
</evidence>